<evidence type="ECO:0000256" key="1">
    <source>
        <dbReference type="SAM" id="MobiDB-lite"/>
    </source>
</evidence>
<proteinExistence type="predicted"/>
<dbReference type="GeneID" id="19206000"/>
<name>A0A5M3MC47_CONPW</name>
<organism evidence="2 3">
    <name type="scientific">Coniophora puteana (strain RWD-64-598)</name>
    <name type="common">Brown rot fungus</name>
    <dbReference type="NCBI Taxonomy" id="741705"/>
    <lineage>
        <taxon>Eukaryota</taxon>
        <taxon>Fungi</taxon>
        <taxon>Dikarya</taxon>
        <taxon>Basidiomycota</taxon>
        <taxon>Agaricomycotina</taxon>
        <taxon>Agaricomycetes</taxon>
        <taxon>Agaricomycetidae</taxon>
        <taxon>Boletales</taxon>
        <taxon>Coniophorineae</taxon>
        <taxon>Coniophoraceae</taxon>
        <taxon>Coniophora</taxon>
    </lineage>
</organism>
<evidence type="ECO:0000313" key="3">
    <source>
        <dbReference type="Proteomes" id="UP000053558"/>
    </source>
</evidence>
<accession>A0A5M3MC47</accession>
<reference evidence="3" key="1">
    <citation type="journal article" date="2012" name="Science">
        <title>The Paleozoic origin of enzymatic lignin decomposition reconstructed from 31 fungal genomes.</title>
        <authorList>
            <person name="Floudas D."/>
            <person name="Binder M."/>
            <person name="Riley R."/>
            <person name="Barry K."/>
            <person name="Blanchette R.A."/>
            <person name="Henrissat B."/>
            <person name="Martinez A.T."/>
            <person name="Otillar R."/>
            <person name="Spatafora J.W."/>
            <person name="Yadav J.S."/>
            <person name="Aerts A."/>
            <person name="Benoit I."/>
            <person name="Boyd A."/>
            <person name="Carlson A."/>
            <person name="Copeland A."/>
            <person name="Coutinho P.M."/>
            <person name="de Vries R.P."/>
            <person name="Ferreira P."/>
            <person name="Findley K."/>
            <person name="Foster B."/>
            <person name="Gaskell J."/>
            <person name="Glotzer D."/>
            <person name="Gorecki P."/>
            <person name="Heitman J."/>
            <person name="Hesse C."/>
            <person name="Hori C."/>
            <person name="Igarashi K."/>
            <person name="Jurgens J.A."/>
            <person name="Kallen N."/>
            <person name="Kersten P."/>
            <person name="Kohler A."/>
            <person name="Kuees U."/>
            <person name="Kumar T.K.A."/>
            <person name="Kuo A."/>
            <person name="LaButti K."/>
            <person name="Larrondo L.F."/>
            <person name="Lindquist E."/>
            <person name="Ling A."/>
            <person name="Lombard V."/>
            <person name="Lucas S."/>
            <person name="Lundell T."/>
            <person name="Martin R."/>
            <person name="McLaughlin D.J."/>
            <person name="Morgenstern I."/>
            <person name="Morin E."/>
            <person name="Murat C."/>
            <person name="Nagy L.G."/>
            <person name="Nolan M."/>
            <person name="Ohm R.A."/>
            <person name="Patyshakuliyeva A."/>
            <person name="Rokas A."/>
            <person name="Ruiz-Duenas F.J."/>
            <person name="Sabat G."/>
            <person name="Salamov A."/>
            <person name="Samejima M."/>
            <person name="Schmutz J."/>
            <person name="Slot J.C."/>
            <person name="St John F."/>
            <person name="Stenlid J."/>
            <person name="Sun H."/>
            <person name="Sun S."/>
            <person name="Syed K."/>
            <person name="Tsang A."/>
            <person name="Wiebenga A."/>
            <person name="Young D."/>
            <person name="Pisabarro A."/>
            <person name="Eastwood D.C."/>
            <person name="Martin F."/>
            <person name="Cullen D."/>
            <person name="Grigoriev I.V."/>
            <person name="Hibbett D.S."/>
        </authorList>
    </citation>
    <scope>NUCLEOTIDE SEQUENCE [LARGE SCALE GENOMIC DNA]</scope>
    <source>
        <strain evidence="3">RWD-64-598 SS2</strain>
    </source>
</reference>
<keyword evidence="3" id="KW-1185">Reference proteome</keyword>
<dbReference type="Proteomes" id="UP000053558">
    <property type="component" value="Unassembled WGS sequence"/>
</dbReference>
<feature type="region of interest" description="Disordered" evidence="1">
    <location>
        <begin position="115"/>
        <end position="156"/>
    </location>
</feature>
<protein>
    <submittedName>
        <fullName evidence="2">Uncharacterized protein</fullName>
    </submittedName>
</protein>
<feature type="compositionally biased region" description="Low complexity" evidence="1">
    <location>
        <begin position="117"/>
        <end position="128"/>
    </location>
</feature>
<gene>
    <name evidence="2" type="ORF">CONPUDRAFT_168454</name>
</gene>
<dbReference type="EMBL" id="JH711585">
    <property type="protein sequence ID" value="EIW76627.1"/>
    <property type="molecule type" value="Genomic_DNA"/>
</dbReference>
<sequence length="156" mass="16816">MASYPSEINPLSSLSDDLASELQTRVEASLQNIINRNLFNTQFGRSSDLLAGLRRELTQGANLDDPKTRADAFAAANLTLTEYDVYAPYIAKFTQSSPTQLSDVVDLLAPRLPHNLGKSSSTSGKASKLVPNHGRVPGSVPPYLKEGSSHFKSKPG</sequence>
<dbReference type="AlphaFoldDB" id="A0A5M3MC47"/>
<comment type="caution">
    <text evidence="2">The sequence shown here is derived from an EMBL/GenBank/DDBJ whole genome shotgun (WGS) entry which is preliminary data.</text>
</comment>
<dbReference type="RefSeq" id="XP_007773016.1">
    <property type="nucleotide sequence ID" value="XM_007774826.1"/>
</dbReference>
<evidence type="ECO:0000313" key="2">
    <source>
        <dbReference type="EMBL" id="EIW76627.1"/>
    </source>
</evidence>
<dbReference type="KEGG" id="cput:CONPUDRAFT_168454"/>